<evidence type="ECO:0000313" key="1">
    <source>
        <dbReference type="EMBL" id="WBA13802.1"/>
    </source>
</evidence>
<gene>
    <name evidence="1" type="ORF">N7E60_08600</name>
</gene>
<protein>
    <submittedName>
        <fullName evidence="1">Uncharacterized protein</fullName>
    </submittedName>
</protein>
<keyword evidence="2" id="KW-1185">Reference proteome</keyword>
<evidence type="ECO:0000313" key="2">
    <source>
        <dbReference type="Proteomes" id="UP001164676"/>
    </source>
</evidence>
<organism evidence="1 2">
    <name type="scientific">Salinivibrio proteolyticus</name>
    <dbReference type="NCBI Taxonomy" id="334715"/>
    <lineage>
        <taxon>Bacteria</taxon>
        <taxon>Pseudomonadati</taxon>
        <taxon>Pseudomonadota</taxon>
        <taxon>Gammaproteobacteria</taxon>
        <taxon>Vibrionales</taxon>
        <taxon>Vibrionaceae</taxon>
        <taxon>Salinivibrio</taxon>
    </lineage>
</organism>
<proteinExistence type="predicted"/>
<sequence length="319" mass="37645">MTLVDRVMLNELDALFSFPPQDIWNNQYVLQDHPIVLVSKKKWNIYSTIFIVNKPDNYDSVWLKKVDTSPYQNISNLYSTRWYDLSTLLWRFIANFTNTMIEGKDALVFYYSEGSFLINDNKGAEFSQFMSHEAFHLYHQKRWHYDQNGNEFIAQYPHNHEHYQLLAREMTLLDQALDNLSDKNVLKSTLRDWVAIREKRYQLWPQLVAETNSETMEGTATYVELKPFLLHYDEMFVPAANDTVLSFNDYFNWIISSNNHHLLERRMSYEKGLALCLILDQLSETWKQTLGENAPTLYALIKTRVVTSEQAYQVSGTNK</sequence>
<dbReference type="RefSeq" id="WP_269597181.1">
    <property type="nucleotide sequence ID" value="NZ_CP114584.1"/>
</dbReference>
<dbReference type="Proteomes" id="UP001164676">
    <property type="component" value="Chromosome"/>
</dbReference>
<accession>A0ABY7L976</accession>
<dbReference type="EMBL" id="CP114584">
    <property type="protein sequence ID" value="WBA13802.1"/>
    <property type="molecule type" value="Genomic_DNA"/>
</dbReference>
<name>A0ABY7L976_9GAMM</name>
<reference evidence="1" key="1">
    <citation type="submission" date="2022-09" db="EMBL/GenBank/DDBJ databases">
        <authorList>
            <person name="Li Z.-J."/>
        </authorList>
    </citation>
    <scope>NUCLEOTIDE SEQUENCE</scope>
    <source>
        <strain evidence="1">TGB10</strain>
    </source>
</reference>